<gene>
    <name evidence="1" type="ORF">Tci_878096</name>
</gene>
<sequence>LAARPACRPSLVSCLPSFEESLPSVPDAYEYYAAVAVSGVSGAETHVHTPAPGAISGTVSVGST</sequence>
<protein>
    <submittedName>
        <fullName evidence="1">Uncharacterized protein</fullName>
    </submittedName>
</protein>
<comment type="caution">
    <text evidence="1">The sequence shown here is derived from an EMBL/GenBank/DDBJ whole genome shotgun (WGS) entry which is preliminary data.</text>
</comment>
<name>A0A699T7F3_TANCI</name>
<organism evidence="1">
    <name type="scientific">Tanacetum cinerariifolium</name>
    <name type="common">Dalmatian daisy</name>
    <name type="synonym">Chrysanthemum cinerariifolium</name>
    <dbReference type="NCBI Taxonomy" id="118510"/>
    <lineage>
        <taxon>Eukaryota</taxon>
        <taxon>Viridiplantae</taxon>
        <taxon>Streptophyta</taxon>
        <taxon>Embryophyta</taxon>
        <taxon>Tracheophyta</taxon>
        <taxon>Spermatophyta</taxon>
        <taxon>Magnoliopsida</taxon>
        <taxon>eudicotyledons</taxon>
        <taxon>Gunneridae</taxon>
        <taxon>Pentapetalae</taxon>
        <taxon>asterids</taxon>
        <taxon>campanulids</taxon>
        <taxon>Asterales</taxon>
        <taxon>Asteraceae</taxon>
        <taxon>Asteroideae</taxon>
        <taxon>Anthemideae</taxon>
        <taxon>Anthemidinae</taxon>
        <taxon>Tanacetum</taxon>
    </lineage>
</organism>
<evidence type="ECO:0000313" key="1">
    <source>
        <dbReference type="EMBL" id="GFD06127.1"/>
    </source>
</evidence>
<dbReference type="AlphaFoldDB" id="A0A699T7F3"/>
<dbReference type="EMBL" id="BKCJ011222770">
    <property type="protein sequence ID" value="GFD06127.1"/>
    <property type="molecule type" value="Genomic_DNA"/>
</dbReference>
<reference evidence="1" key="1">
    <citation type="journal article" date="2019" name="Sci. Rep.">
        <title>Draft genome of Tanacetum cinerariifolium, the natural source of mosquito coil.</title>
        <authorList>
            <person name="Yamashiro T."/>
            <person name="Shiraishi A."/>
            <person name="Satake H."/>
            <person name="Nakayama K."/>
        </authorList>
    </citation>
    <scope>NUCLEOTIDE SEQUENCE</scope>
</reference>
<accession>A0A699T7F3</accession>
<feature type="non-terminal residue" evidence="1">
    <location>
        <position position="1"/>
    </location>
</feature>
<proteinExistence type="predicted"/>